<dbReference type="OrthoDB" id="2641762at2759"/>
<feature type="region of interest" description="Disordered" evidence="1">
    <location>
        <begin position="292"/>
        <end position="341"/>
    </location>
</feature>
<sequence length="357" mass="39590">MAPYYGPDEDAATIFLERSFLAGDFISGIGYGFQLLLYGVCAMYLWNSRKGKRQSIYLLIYITTLLCVETIFEVAQSHTVQLIYVDNRNYPGGPWAYFLATQNLPINVLFIASLFSLTFLADLLVLWRCWVIWSAIGKYGAYLAIAFPSLMLLASFVMGVLWTLQSSQPGLSLFSALPVAYGTSYYAISLGVNIILTALITVRLLFYRRTIMASLPEDHAREYVSLATIVVESASLYSVFALIFLITYAVNNPINSVFLTVASSAQQIANYMIIIRLAQGRAWGQDTLQPKTNTNLEFTQPRHKTQTATSNTETTTLEFDASATSARKADGDAEKGRHGWFGTQVSSAHSVAARDVQ</sequence>
<dbReference type="EMBL" id="LUEZ02000010">
    <property type="protein sequence ID" value="RDB29450.1"/>
    <property type="molecule type" value="Genomic_DNA"/>
</dbReference>
<keyword evidence="2" id="KW-0472">Membrane</keyword>
<feature type="transmembrane region" description="Helical" evidence="2">
    <location>
        <begin position="104"/>
        <end position="127"/>
    </location>
</feature>
<evidence type="ECO:0000256" key="1">
    <source>
        <dbReference type="SAM" id="MobiDB-lite"/>
    </source>
</evidence>
<keyword evidence="2" id="KW-1133">Transmembrane helix</keyword>
<organism evidence="3 4">
    <name type="scientific">Hypsizygus marmoreus</name>
    <name type="common">White beech mushroom</name>
    <name type="synonym">Agaricus marmoreus</name>
    <dbReference type="NCBI Taxonomy" id="39966"/>
    <lineage>
        <taxon>Eukaryota</taxon>
        <taxon>Fungi</taxon>
        <taxon>Dikarya</taxon>
        <taxon>Basidiomycota</taxon>
        <taxon>Agaricomycotina</taxon>
        <taxon>Agaricomycetes</taxon>
        <taxon>Agaricomycetidae</taxon>
        <taxon>Agaricales</taxon>
        <taxon>Tricholomatineae</taxon>
        <taxon>Lyophyllaceae</taxon>
        <taxon>Hypsizygus</taxon>
    </lineage>
</organism>
<dbReference type="Proteomes" id="UP000076154">
    <property type="component" value="Unassembled WGS sequence"/>
</dbReference>
<reference evidence="3" key="1">
    <citation type="submission" date="2018-04" db="EMBL/GenBank/DDBJ databases">
        <title>Whole genome sequencing of Hypsizygus marmoreus.</title>
        <authorList>
            <person name="Choi I.-G."/>
            <person name="Min B."/>
            <person name="Kim J.-G."/>
            <person name="Kim S."/>
            <person name="Oh Y.-L."/>
            <person name="Kong W.-S."/>
            <person name="Park H."/>
            <person name="Jeong J."/>
            <person name="Song E.-S."/>
        </authorList>
    </citation>
    <scope>NUCLEOTIDE SEQUENCE [LARGE SCALE GENOMIC DNA]</scope>
    <source>
        <strain evidence="3">51987-8</strain>
    </source>
</reference>
<feature type="transmembrane region" description="Helical" evidence="2">
    <location>
        <begin position="139"/>
        <end position="164"/>
    </location>
</feature>
<feature type="compositionally biased region" description="Basic and acidic residues" evidence="1">
    <location>
        <begin position="327"/>
        <end position="337"/>
    </location>
</feature>
<evidence type="ECO:0000256" key="2">
    <source>
        <dbReference type="SAM" id="Phobius"/>
    </source>
</evidence>
<gene>
    <name evidence="3" type="ORF">Hypma_016081</name>
</gene>
<accession>A0A369K7K7</accession>
<feature type="compositionally biased region" description="Low complexity" evidence="1">
    <location>
        <begin position="306"/>
        <end position="316"/>
    </location>
</feature>
<proteinExistence type="predicted"/>
<dbReference type="AlphaFoldDB" id="A0A369K7K7"/>
<feature type="transmembrane region" description="Helical" evidence="2">
    <location>
        <begin position="226"/>
        <end position="250"/>
    </location>
</feature>
<name>A0A369K7K7_HYPMA</name>
<feature type="transmembrane region" description="Helical" evidence="2">
    <location>
        <begin position="58"/>
        <end position="84"/>
    </location>
</feature>
<evidence type="ECO:0000313" key="4">
    <source>
        <dbReference type="Proteomes" id="UP000076154"/>
    </source>
</evidence>
<keyword evidence="2" id="KW-0812">Transmembrane</keyword>
<comment type="caution">
    <text evidence="3">The sequence shown here is derived from an EMBL/GenBank/DDBJ whole genome shotgun (WGS) entry which is preliminary data.</text>
</comment>
<dbReference type="InParanoid" id="A0A369K7K7"/>
<protein>
    <submittedName>
        <fullName evidence="3">Uncharacterized protein</fullName>
    </submittedName>
</protein>
<keyword evidence="4" id="KW-1185">Reference proteome</keyword>
<feature type="transmembrane region" description="Helical" evidence="2">
    <location>
        <begin position="184"/>
        <end position="206"/>
    </location>
</feature>
<evidence type="ECO:0000313" key="3">
    <source>
        <dbReference type="EMBL" id="RDB29450.1"/>
    </source>
</evidence>
<feature type="transmembrane region" description="Helical" evidence="2">
    <location>
        <begin position="25"/>
        <end position="46"/>
    </location>
</feature>